<name>A0A6A6B6K6_9PEZI</name>
<dbReference type="SUPFAM" id="SSF50630">
    <property type="entry name" value="Acid proteases"/>
    <property type="match status" value="1"/>
</dbReference>
<dbReference type="RefSeq" id="XP_033394134.1">
    <property type="nucleotide sequence ID" value="XM_033543416.1"/>
</dbReference>
<keyword evidence="3" id="KW-1185">Reference proteome</keyword>
<accession>A0A6A6B6K6</accession>
<evidence type="ECO:0008006" key="4">
    <source>
        <dbReference type="Google" id="ProtNLM"/>
    </source>
</evidence>
<evidence type="ECO:0000313" key="3">
    <source>
        <dbReference type="Proteomes" id="UP000799438"/>
    </source>
</evidence>
<dbReference type="OrthoDB" id="4074350at2759"/>
<dbReference type="EMBL" id="ML995496">
    <property type="protein sequence ID" value="KAF2138421.1"/>
    <property type="molecule type" value="Genomic_DNA"/>
</dbReference>
<organism evidence="2 3">
    <name type="scientific">Aplosporella prunicola CBS 121167</name>
    <dbReference type="NCBI Taxonomy" id="1176127"/>
    <lineage>
        <taxon>Eukaryota</taxon>
        <taxon>Fungi</taxon>
        <taxon>Dikarya</taxon>
        <taxon>Ascomycota</taxon>
        <taxon>Pezizomycotina</taxon>
        <taxon>Dothideomycetes</taxon>
        <taxon>Dothideomycetes incertae sedis</taxon>
        <taxon>Botryosphaeriales</taxon>
        <taxon>Aplosporellaceae</taxon>
        <taxon>Aplosporella</taxon>
    </lineage>
</organism>
<proteinExistence type="predicted"/>
<evidence type="ECO:0000313" key="2">
    <source>
        <dbReference type="EMBL" id="KAF2138421.1"/>
    </source>
</evidence>
<reference evidence="2" key="1">
    <citation type="journal article" date="2020" name="Stud. Mycol.">
        <title>101 Dothideomycetes genomes: a test case for predicting lifestyles and emergence of pathogens.</title>
        <authorList>
            <person name="Haridas S."/>
            <person name="Albert R."/>
            <person name="Binder M."/>
            <person name="Bloem J."/>
            <person name="Labutti K."/>
            <person name="Salamov A."/>
            <person name="Andreopoulos B."/>
            <person name="Baker S."/>
            <person name="Barry K."/>
            <person name="Bills G."/>
            <person name="Bluhm B."/>
            <person name="Cannon C."/>
            <person name="Castanera R."/>
            <person name="Culley D."/>
            <person name="Daum C."/>
            <person name="Ezra D."/>
            <person name="Gonzalez J."/>
            <person name="Henrissat B."/>
            <person name="Kuo A."/>
            <person name="Liang C."/>
            <person name="Lipzen A."/>
            <person name="Lutzoni F."/>
            <person name="Magnuson J."/>
            <person name="Mondo S."/>
            <person name="Nolan M."/>
            <person name="Ohm R."/>
            <person name="Pangilinan J."/>
            <person name="Park H.-J."/>
            <person name="Ramirez L."/>
            <person name="Alfaro M."/>
            <person name="Sun H."/>
            <person name="Tritt A."/>
            <person name="Yoshinaga Y."/>
            <person name="Zwiers L.-H."/>
            <person name="Turgeon B."/>
            <person name="Goodwin S."/>
            <person name="Spatafora J."/>
            <person name="Crous P."/>
            <person name="Grigoriev I."/>
        </authorList>
    </citation>
    <scope>NUCLEOTIDE SEQUENCE</scope>
    <source>
        <strain evidence="2">CBS 121167</strain>
    </source>
</reference>
<dbReference type="InterPro" id="IPR021109">
    <property type="entry name" value="Peptidase_aspartic_dom_sf"/>
</dbReference>
<feature type="chain" id="PRO_5025663873" description="Peptidase A1 domain-containing protein" evidence="1">
    <location>
        <begin position="24"/>
        <end position="326"/>
    </location>
</feature>
<gene>
    <name evidence="2" type="ORF">K452DRAFT_311373</name>
</gene>
<dbReference type="GeneID" id="54300913"/>
<dbReference type="Proteomes" id="UP000799438">
    <property type="component" value="Unassembled WGS sequence"/>
</dbReference>
<feature type="signal peptide" evidence="1">
    <location>
        <begin position="1"/>
        <end position="23"/>
    </location>
</feature>
<protein>
    <recommendedName>
        <fullName evidence="4">Peptidase A1 domain-containing protein</fullName>
    </recommendedName>
</protein>
<sequence length="326" mass="35897">MMFKFFSLVIVLCLLFFIEITNASQYLEIPWSNTYYGPDGPWQAVSVAIGGSEAERSNISQCQSTVDLLPGGFWSSNVLSEGACASEVHQCGTGQPWTPNSKTNTDWKTTWTDLSQGLESRTSFVYPLAMTINQQTIYNVSLAAVTNVSVKSPNGEPHLPVLGSLALGNDLDEMQRLTAVGGKDAVDTPTWTFAGGAFHRKIIPSYSYGLHIGSAAFNYAGSLVFGGYDKARVLGPYTTFTDPPTLLDIGIGVEIGESPFVFNNKSGLLLSKNNRYEQITVIPDPQTPYLSLPTETCEAIIEELPIFYDSNTKYYLWDRNDPRYEK</sequence>
<evidence type="ECO:0000256" key="1">
    <source>
        <dbReference type="SAM" id="SignalP"/>
    </source>
</evidence>
<dbReference type="Gene3D" id="2.40.70.10">
    <property type="entry name" value="Acid Proteases"/>
    <property type="match status" value="1"/>
</dbReference>
<keyword evidence="1" id="KW-0732">Signal</keyword>
<dbReference type="AlphaFoldDB" id="A0A6A6B6K6"/>